<reference evidence="6" key="1">
    <citation type="journal article" date="2018" name="Genome Biol.">
        <title>SKESA: strategic k-mer extension for scrupulous assemblies.</title>
        <authorList>
            <person name="Souvorov A."/>
            <person name="Agarwala R."/>
            <person name="Lipman D.J."/>
        </authorList>
    </citation>
    <scope>NUCLEOTIDE SEQUENCE</scope>
    <source>
        <strain evidence="6">MA.CK_05/00007164</strain>
    </source>
</reference>
<evidence type="ECO:0000256" key="1">
    <source>
        <dbReference type="ARBA" id="ARBA00023015"/>
    </source>
</evidence>
<reference evidence="6" key="2">
    <citation type="submission" date="2020-02" db="EMBL/GenBank/DDBJ databases">
        <authorList>
            <consortium name="NCBI Pathogen Detection Project"/>
        </authorList>
    </citation>
    <scope>NUCLEOTIDE SEQUENCE</scope>
    <source>
        <strain evidence="6">MA.CK_05/00007164</strain>
    </source>
</reference>
<keyword evidence="1" id="KW-0805">Transcription regulation</keyword>
<evidence type="ECO:0000259" key="5">
    <source>
        <dbReference type="PROSITE" id="PS50943"/>
    </source>
</evidence>
<gene>
    <name evidence="6" type="ORF">G8N97_002519</name>
</gene>
<dbReference type="SUPFAM" id="SSF47413">
    <property type="entry name" value="lambda repressor-like DNA-binding domains"/>
    <property type="match status" value="1"/>
</dbReference>
<sequence length="220" mass="24461">MSNTYEEKTDDKGKNRDRIIGHGTINRFGERLKVAMKGMSNAELARRSGMSETTIRKYLQGKIYPALDSLAIVADACGVSLTWLATGEQEQEQKQKAGDTIIRDDTKQKFDMDTEVLIHLLNRLKKEERDLVFNFISREGVNNLVRLAAMNTSTISPDAVESIIDVLPLRPVLKNAIKIGLAGSEATDQEILRFIERHNASNNATQQTGAVSGERKKSAN</sequence>
<name>A0A750N5V9_SALER</name>
<feature type="region of interest" description="Disordered" evidence="4">
    <location>
        <begin position="198"/>
        <end position="220"/>
    </location>
</feature>
<dbReference type="EMBL" id="DAAVQA010000004">
    <property type="protein sequence ID" value="HAF6296354.1"/>
    <property type="molecule type" value="Genomic_DNA"/>
</dbReference>
<evidence type="ECO:0000256" key="3">
    <source>
        <dbReference type="ARBA" id="ARBA00023163"/>
    </source>
</evidence>
<dbReference type="InterPro" id="IPR010982">
    <property type="entry name" value="Lambda_DNA-bd_dom_sf"/>
</dbReference>
<dbReference type="InterPro" id="IPR001387">
    <property type="entry name" value="Cro/C1-type_HTH"/>
</dbReference>
<feature type="domain" description="HTH cro/C1-type" evidence="5">
    <location>
        <begin position="37"/>
        <end position="84"/>
    </location>
</feature>
<dbReference type="GO" id="GO:0003677">
    <property type="term" value="F:DNA binding"/>
    <property type="evidence" value="ECO:0007669"/>
    <property type="project" value="UniProtKB-KW"/>
</dbReference>
<dbReference type="Pfam" id="PF01381">
    <property type="entry name" value="HTH_3"/>
    <property type="match status" value="1"/>
</dbReference>
<dbReference type="CDD" id="cd00093">
    <property type="entry name" value="HTH_XRE"/>
    <property type="match status" value="1"/>
</dbReference>
<dbReference type="SMART" id="SM00530">
    <property type="entry name" value="HTH_XRE"/>
    <property type="match status" value="1"/>
</dbReference>
<protein>
    <submittedName>
        <fullName evidence="6">Helix-turn-helix domain-containing protein</fullName>
    </submittedName>
</protein>
<organism evidence="6">
    <name type="scientific">Salmonella enterica</name>
    <name type="common">Salmonella choleraesuis</name>
    <dbReference type="NCBI Taxonomy" id="28901"/>
    <lineage>
        <taxon>Bacteria</taxon>
        <taxon>Pseudomonadati</taxon>
        <taxon>Pseudomonadota</taxon>
        <taxon>Gammaproteobacteria</taxon>
        <taxon>Enterobacterales</taxon>
        <taxon>Enterobacteriaceae</taxon>
        <taxon>Salmonella</taxon>
    </lineage>
</organism>
<proteinExistence type="predicted"/>
<dbReference type="PANTHER" id="PTHR40661">
    <property type="match status" value="1"/>
</dbReference>
<accession>A0A750N5V9</accession>
<dbReference type="AlphaFoldDB" id="A0A750N5V9"/>
<comment type="caution">
    <text evidence="6">The sequence shown here is derived from an EMBL/GenBank/DDBJ whole genome shotgun (WGS) entry which is preliminary data.</text>
</comment>
<dbReference type="PANTHER" id="PTHR40661:SF3">
    <property type="entry name" value="FELS-1 PROPHAGE TRANSCRIPTIONAL REGULATOR"/>
    <property type="match status" value="1"/>
</dbReference>
<evidence type="ECO:0000256" key="2">
    <source>
        <dbReference type="ARBA" id="ARBA00023125"/>
    </source>
</evidence>
<feature type="compositionally biased region" description="Polar residues" evidence="4">
    <location>
        <begin position="200"/>
        <end position="210"/>
    </location>
</feature>
<evidence type="ECO:0000313" key="6">
    <source>
        <dbReference type="EMBL" id="HAF6296354.1"/>
    </source>
</evidence>
<dbReference type="Gene3D" id="1.10.260.40">
    <property type="entry name" value="lambda repressor-like DNA-binding domains"/>
    <property type="match status" value="1"/>
</dbReference>
<dbReference type="PROSITE" id="PS50943">
    <property type="entry name" value="HTH_CROC1"/>
    <property type="match status" value="1"/>
</dbReference>
<keyword evidence="3" id="KW-0804">Transcription</keyword>
<keyword evidence="2" id="KW-0238">DNA-binding</keyword>
<evidence type="ECO:0000256" key="4">
    <source>
        <dbReference type="SAM" id="MobiDB-lite"/>
    </source>
</evidence>